<name>A0A0E9QJP1_ANGAN</name>
<protein>
    <submittedName>
        <fullName evidence="1">Uncharacterized protein</fullName>
    </submittedName>
</protein>
<dbReference type="EMBL" id="GBXM01091588">
    <property type="protein sequence ID" value="JAH16989.1"/>
    <property type="molecule type" value="Transcribed_RNA"/>
</dbReference>
<evidence type="ECO:0000313" key="1">
    <source>
        <dbReference type="EMBL" id="JAH16989.1"/>
    </source>
</evidence>
<accession>A0A0E9QJP1</accession>
<reference evidence="1" key="1">
    <citation type="submission" date="2014-11" db="EMBL/GenBank/DDBJ databases">
        <authorList>
            <person name="Amaro Gonzalez C."/>
        </authorList>
    </citation>
    <scope>NUCLEOTIDE SEQUENCE</scope>
</reference>
<proteinExistence type="predicted"/>
<organism evidence="1">
    <name type="scientific">Anguilla anguilla</name>
    <name type="common">European freshwater eel</name>
    <name type="synonym">Muraena anguilla</name>
    <dbReference type="NCBI Taxonomy" id="7936"/>
    <lineage>
        <taxon>Eukaryota</taxon>
        <taxon>Metazoa</taxon>
        <taxon>Chordata</taxon>
        <taxon>Craniata</taxon>
        <taxon>Vertebrata</taxon>
        <taxon>Euteleostomi</taxon>
        <taxon>Actinopterygii</taxon>
        <taxon>Neopterygii</taxon>
        <taxon>Teleostei</taxon>
        <taxon>Anguilliformes</taxon>
        <taxon>Anguillidae</taxon>
        <taxon>Anguilla</taxon>
    </lineage>
</organism>
<reference evidence="1" key="2">
    <citation type="journal article" date="2015" name="Fish Shellfish Immunol.">
        <title>Early steps in the European eel (Anguilla anguilla)-Vibrio vulnificus interaction in the gills: Role of the RtxA13 toxin.</title>
        <authorList>
            <person name="Callol A."/>
            <person name="Pajuelo D."/>
            <person name="Ebbesson L."/>
            <person name="Teles M."/>
            <person name="MacKenzie S."/>
            <person name="Amaro C."/>
        </authorList>
    </citation>
    <scope>NUCLEOTIDE SEQUENCE</scope>
</reference>
<sequence>MSGKKNILSTVRWNPIFVVLPPYQCRSIGG</sequence>
<dbReference type="AlphaFoldDB" id="A0A0E9QJP1"/>